<protein>
    <submittedName>
        <fullName evidence="1">Uncharacterized protein</fullName>
    </submittedName>
</protein>
<reference evidence="1" key="1">
    <citation type="submission" date="2014-02" db="EMBL/GenBank/DDBJ databases">
        <title>Expanding our view of genomic diversity in Candidatus Accumulibacter clades.</title>
        <authorList>
            <person name="Skennerton C.T."/>
            <person name="Barr J.J."/>
            <person name="Slater F.R."/>
            <person name="Bond P.L."/>
            <person name="Tyson G.W."/>
        </authorList>
    </citation>
    <scope>NUCLEOTIDE SEQUENCE [LARGE SCALE GENOMIC DNA]</scope>
</reference>
<proteinExistence type="predicted"/>
<gene>
    <name evidence="1" type="ORF">AW08_01262</name>
</gene>
<evidence type="ECO:0000313" key="2">
    <source>
        <dbReference type="Proteomes" id="UP000020218"/>
    </source>
</evidence>
<organism evidence="1 2">
    <name type="scientific">Candidatus Accumulibacter adjunctus</name>
    <dbReference type="NCBI Taxonomy" id="1454001"/>
    <lineage>
        <taxon>Bacteria</taxon>
        <taxon>Pseudomonadati</taxon>
        <taxon>Pseudomonadota</taxon>
        <taxon>Betaproteobacteria</taxon>
        <taxon>Candidatus Accumulibacter</taxon>
    </lineage>
</organism>
<comment type="caution">
    <text evidence="1">The sequence shown here is derived from an EMBL/GenBank/DDBJ whole genome shotgun (WGS) entry which is preliminary data.</text>
</comment>
<evidence type="ECO:0000313" key="1">
    <source>
        <dbReference type="EMBL" id="EXI68480.1"/>
    </source>
</evidence>
<dbReference type="Proteomes" id="UP000020218">
    <property type="component" value="Unassembled WGS sequence"/>
</dbReference>
<sequence>MTRNSPFSNGREYDHGGLSLQESVVPFLRVRRDGPVAGQPRLISVSRNTRKTICTVRASDAAGLTVNLERPGSAIADAAAIDSDGKGRVVFEAVDDLIGEQIAVVLRRDSQKVAEQRMYFGAAWEGSANAA</sequence>
<dbReference type="PATRIC" id="fig|1454001.3.peg.1281"/>
<name>A0A011NV70_9PROT</name>
<dbReference type="EMBL" id="JFAX01000005">
    <property type="protein sequence ID" value="EXI68480.1"/>
    <property type="molecule type" value="Genomic_DNA"/>
</dbReference>
<keyword evidence="2" id="KW-1185">Reference proteome</keyword>
<accession>A0A011NV70</accession>
<dbReference type="AlphaFoldDB" id="A0A011NV70"/>